<protein>
    <submittedName>
        <fullName evidence="1">Uncharacterized protein</fullName>
    </submittedName>
</protein>
<reference evidence="2" key="1">
    <citation type="submission" date="2016-01" db="EMBL/GenBank/DDBJ databases">
        <title>Draft genome of Chromobacterium sp. F49.</title>
        <authorList>
            <person name="Hong K.W."/>
        </authorList>
    </citation>
    <scope>NUCLEOTIDE SEQUENCE [LARGE SCALE GENOMIC DNA]</scope>
    <source>
        <strain evidence="2">CN3</strain>
    </source>
</reference>
<evidence type="ECO:0000313" key="2">
    <source>
        <dbReference type="Proteomes" id="UP000076609"/>
    </source>
</evidence>
<organism evidence="1 2">
    <name type="scientific">Sphingomonas hankookensis</name>
    <dbReference type="NCBI Taxonomy" id="563996"/>
    <lineage>
        <taxon>Bacteria</taxon>
        <taxon>Pseudomonadati</taxon>
        <taxon>Pseudomonadota</taxon>
        <taxon>Alphaproteobacteria</taxon>
        <taxon>Sphingomonadales</taxon>
        <taxon>Sphingomonadaceae</taxon>
        <taxon>Sphingomonas</taxon>
    </lineage>
</organism>
<gene>
    <name evidence="1" type="ORF">AVT10_15050</name>
</gene>
<keyword evidence="2" id="KW-1185">Reference proteome</keyword>
<evidence type="ECO:0000313" key="1">
    <source>
        <dbReference type="EMBL" id="KZE14067.1"/>
    </source>
</evidence>
<sequence length="96" mass="10397">MADVNAGPLHDDLVEDDLILRPGAGPVVRLAELDNEVSLRAKPCLKLDMVCYGPTPHTEQMMSADCGDGIIWQRTVLRTDDAASGRRRGHKSDANG</sequence>
<dbReference type="Proteomes" id="UP000076609">
    <property type="component" value="Unassembled WGS sequence"/>
</dbReference>
<accession>A0ABR5YE68</accession>
<proteinExistence type="predicted"/>
<name>A0ABR5YE68_9SPHN</name>
<dbReference type="EMBL" id="LQQO01000016">
    <property type="protein sequence ID" value="KZE14067.1"/>
    <property type="molecule type" value="Genomic_DNA"/>
</dbReference>
<comment type="caution">
    <text evidence="1">The sequence shown here is derived from an EMBL/GenBank/DDBJ whole genome shotgun (WGS) entry which is preliminary data.</text>
</comment>